<dbReference type="Proteomes" id="UP001500909">
    <property type="component" value="Unassembled WGS sequence"/>
</dbReference>
<name>A0ABP3KP66_9ACTN</name>
<protein>
    <submittedName>
        <fullName evidence="1">Uncharacterized protein</fullName>
    </submittedName>
</protein>
<dbReference type="EMBL" id="BAAABY010000039">
    <property type="protein sequence ID" value="GAA0482641.1"/>
    <property type="molecule type" value="Genomic_DNA"/>
</dbReference>
<evidence type="ECO:0000313" key="2">
    <source>
        <dbReference type="Proteomes" id="UP001500909"/>
    </source>
</evidence>
<comment type="caution">
    <text evidence="1">The sequence shown here is derived from an EMBL/GenBank/DDBJ whole genome shotgun (WGS) entry which is preliminary data.</text>
</comment>
<proteinExistence type="predicted"/>
<organism evidence="1 2">
    <name type="scientific">Streptomyces olivaceiscleroticus</name>
    <dbReference type="NCBI Taxonomy" id="68245"/>
    <lineage>
        <taxon>Bacteria</taxon>
        <taxon>Bacillati</taxon>
        <taxon>Actinomycetota</taxon>
        <taxon>Actinomycetes</taxon>
        <taxon>Kitasatosporales</taxon>
        <taxon>Streptomycetaceae</taxon>
        <taxon>Streptomyces</taxon>
    </lineage>
</organism>
<keyword evidence="2" id="KW-1185">Reference proteome</keyword>
<sequence length="76" mass="8827">MSRGRAKWQMIESLADPGMMSLEQLKAEVAELVRADELAARHWACEVQDCDGLPHEGWLHHHARAVQRQPRWLWTV</sequence>
<reference evidence="2" key="1">
    <citation type="journal article" date="2019" name="Int. J. Syst. Evol. Microbiol.">
        <title>The Global Catalogue of Microorganisms (GCM) 10K type strain sequencing project: providing services to taxonomists for standard genome sequencing and annotation.</title>
        <authorList>
            <consortium name="The Broad Institute Genomics Platform"/>
            <consortium name="The Broad Institute Genome Sequencing Center for Infectious Disease"/>
            <person name="Wu L."/>
            <person name="Ma J."/>
        </authorList>
    </citation>
    <scope>NUCLEOTIDE SEQUENCE [LARGE SCALE GENOMIC DNA]</scope>
    <source>
        <strain evidence="2">JCM 4805</strain>
    </source>
</reference>
<evidence type="ECO:0000313" key="1">
    <source>
        <dbReference type="EMBL" id="GAA0482641.1"/>
    </source>
</evidence>
<gene>
    <name evidence="1" type="ORF">GCM10010361_54390</name>
</gene>
<accession>A0ABP3KP66</accession>